<evidence type="ECO:0000313" key="4">
    <source>
        <dbReference type="Proteomes" id="UP000522262"/>
    </source>
</evidence>
<dbReference type="SUPFAM" id="SSF51735">
    <property type="entry name" value="NAD(P)-binding Rossmann-fold domains"/>
    <property type="match status" value="2"/>
</dbReference>
<name>A0A8H5JJK6_9HYPO</name>
<dbReference type="InterPro" id="IPR051911">
    <property type="entry name" value="SDR_oxidoreductase"/>
</dbReference>
<dbReference type="PANTHER" id="PTHR43976">
    <property type="entry name" value="SHORT CHAIN DEHYDROGENASE"/>
    <property type="match status" value="1"/>
</dbReference>
<sequence length="544" mass="58842">MSKYKQLVLITGANQGVGFETAKNLVLSSVKYHVIIGSRDEAKGEIAARSLQSLDDIKGTVSSIQIDVTDDNSVDAAAQTLASEWGRLDILVNNAGIISMDSPPTREAFRGVLETNLVGALSVTEAFLPLVRKSEHKPPRLIFVTSSTGSITLTSNPESPLHNAGAVEYRTSKAGLNMLMTMYNIRLKSEGFLVFGVDPGLCATNFTSDVESLKQRGAAEPAEGGERIACVVKGEQDEDVGKVIGVQYFSTIFEKPQIYNSSMMGLTWLITGCSSGFGEALTRQLRSAGDNVIATSRNAETKLSHLKETGAAILDLDVSSSPEVIKSKIHEAWSIYGGMDVVVNNAGYILSGAVEELTQEDMEKSFQVNFHGPMNITRAVLPYLREKGFGTLLFVGSQAGWHADPSASGYCASKFALEGAVECLSKELAIFAPGLKVLIVEPGYCRTPVFNKIQHVEARVPEYAQFNDAVRQAEVTLTESSPGDPEKAVARMIELVKGTGMAEGRKVPLRVPLGSDSWSRIKTKCQETMEICREWEDLAKSVDI</sequence>
<gene>
    <name evidence="3" type="ORF">FMEXI_1015</name>
</gene>
<accession>A0A8H5JJK6</accession>
<dbReference type="InterPro" id="IPR002347">
    <property type="entry name" value="SDR_fam"/>
</dbReference>
<dbReference type="Pfam" id="PF00106">
    <property type="entry name" value="adh_short"/>
    <property type="match status" value="2"/>
</dbReference>
<keyword evidence="2" id="KW-0560">Oxidoreductase</keyword>
<keyword evidence="4" id="KW-1185">Reference proteome</keyword>
<comment type="similarity">
    <text evidence="1">Belongs to the short-chain dehydrogenases/reductases (SDR) family.</text>
</comment>
<dbReference type="GO" id="GO:0016491">
    <property type="term" value="F:oxidoreductase activity"/>
    <property type="evidence" value="ECO:0007669"/>
    <property type="project" value="UniProtKB-KW"/>
</dbReference>
<evidence type="ECO:0000256" key="1">
    <source>
        <dbReference type="ARBA" id="ARBA00006484"/>
    </source>
</evidence>
<evidence type="ECO:0000256" key="2">
    <source>
        <dbReference type="ARBA" id="ARBA00023002"/>
    </source>
</evidence>
<dbReference type="PRINTS" id="PR00081">
    <property type="entry name" value="GDHRDH"/>
</dbReference>
<dbReference type="Gene3D" id="3.40.50.720">
    <property type="entry name" value="NAD(P)-binding Rossmann-like Domain"/>
    <property type="match status" value="2"/>
</dbReference>
<reference evidence="3 4" key="1">
    <citation type="submission" date="2020-05" db="EMBL/GenBank/DDBJ databases">
        <title>Identification and distribution of gene clusters putatively required for synthesis of sphingolipid metabolism inhibitors in phylogenetically diverse species of the filamentous fungus Fusarium.</title>
        <authorList>
            <person name="Kim H.-S."/>
            <person name="Busman M."/>
            <person name="Brown D.W."/>
            <person name="Divon H."/>
            <person name="Uhlig S."/>
            <person name="Proctor R.H."/>
        </authorList>
    </citation>
    <scope>NUCLEOTIDE SEQUENCE [LARGE SCALE GENOMIC DNA]</scope>
    <source>
        <strain evidence="3 4">NRRL 53147</strain>
    </source>
</reference>
<dbReference type="PRINTS" id="PR00080">
    <property type="entry name" value="SDRFAMILY"/>
</dbReference>
<proteinExistence type="inferred from homology"/>
<evidence type="ECO:0000313" key="3">
    <source>
        <dbReference type="EMBL" id="KAF5556543.1"/>
    </source>
</evidence>
<dbReference type="Proteomes" id="UP000522262">
    <property type="component" value="Unassembled WGS sequence"/>
</dbReference>
<dbReference type="AlphaFoldDB" id="A0A8H5JJK6"/>
<comment type="caution">
    <text evidence="3">The sequence shown here is derived from an EMBL/GenBank/DDBJ whole genome shotgun (WGS) entry which is preliminary data.</text>
</comment>
<organism evidence="3 4">
    <name type="scientific">Fusarium mexicanum</name>
    <dbReference type="NCBI Taxonomy" id="751941"/>
    <lineage>
        <taxon>Eukaryota</taxon>
        <taxon>Fungi</taxon>
        <taxon>Dikarya</taxon>
        <taxon>Ascomycota</taxon>
        <taxon>Pezizomycotina</taxon>
        <taxon>Sordariomycetes</taxon>
        <taxon>Hypocreomycetidae</taxon>
        <taxon>Hypocreales</taxon>
        <taxon>Nectriaceae</taxon>
        <taxon>Fusarium</taxon>
        <taxon>Fusarium fujikuroi species complex</taxon>
    </lineage>
</organism>
<dbReference type="PANTHER" id="PTHR43976:SF16">
    <property type="entry name" value="SHORT-CHAIN DEHYDROGENASE_REDUCTASE FAMILY PROTEIN"/>
    <property type="match status" value="1"/>
</dbReference>
<protein>
    <submittedName>
        <fullName evidence="3">Ketoreductase</fullName>
    </submittedName>
</protein>
<dbReference type="CDD" id="cd05374">
    <property type="entry name" value="17beta-HSD-like_SDR_c"/>
    <property type="match status" value="1"/>
</dbReference>
<dbReference type="InterPro" id="IPR036291">
    <property type="entry name" value="NAD(P)-bd_dom_sf"/>
</dbReference>
<dbReference type="EMBL" id="JAAOAM010000025">
    <property type="protein sequence ID" value="KAF5556543.1"/>
    <property type="molecule type" value="Genomic_DNA"/>
</dbReference>